<evidence type="ECO:0000256" key="1">
    <source>
        <dbReference type="SAM" id="Coils"/>
    </source>
</evidence>
<organism evidence="3 4">
    <name type="scientific">Tumidithrix elongata BACA0141</name>
    <dbReference type="NCBI Taxonomy" id="2716417"/>
    <lineage>
        <taxon>Bacteria</taxon>
        <taxon>Bacillati</taxon>
        <taxon>Cyanobacteriota</taxon>
        <taxon>Cyanophyceae</taxon>
        <taxon>Pseudanabaenales</taxon>
        <taxon>Pseudanabaenaceae</taxon>
        <taxon>Tumidithrix</taxon>
        <taxon>Tumidithrix elongata</taxon>
    </lineage>
</organism>
<evidence type="ECO:0000259" key="2">
    <source>
        <dbReference type="Pfam" id="PF12770"/>
    </source>
</evidence>
<dbReference type="PANTHER" id="PTHR10098">
    <property type="entry name" value="RAPSYN-RELATED"/>
    <property type="match status" value="1"/>
</dbReference>
<dbReference type="RefSeq" id="WP_330484720.1">
    <property type="nucleotide sequence ID" value="NZ_JAZBJZ010000071.1"/>
</dbReference>
<dbReference type="InterPro" id="IPR024983">
    <property type="entry name" value="CHAT_dom"/>
</dbReference>
<accession>A0AAW9PVC5</accession>
<evidence type="ECO:0000313" key="4">
    <source>
        <dbReference type="Proteomes" id="UP001333818"/>
    </source>
</evidence>
<feature type="domain" description="CHAT" evidence="2">
    <location>
        <begin position="812"/>
        <end position="1124"/>
    </location>
</feature>
<evidence type="ECO:0000313" key="3">
    <source>
        <dbReference type="EMBL" id="MEE3718287.1"/>
    </source>
</evidence>
<keyword evidence="1" id="KW-0175">Coiled coil</keyword>
<dbReference type="PANTHER" id="PTHR10098:SF108">
    <property type="entry name" value="TETRATRICOPEPTIDE REPEAT PROTEIN 28"/>
    <property type="match status" value="1"/>
</dbReference>
<keyword evidence="4" id="KW-1185">Reference proteome</keyword>
<dbReference type="SMART" id="SM00028">
    <property type="entry name" value="TPR"/>
    <property type="match status" value="7"/>
</dbReference>
<reference evidence="3" key="1">
    <citation type="submission" date="2024-01" db="EMBL/GenBank/DDBJ databases">
        <title>Bank of Algae and Cyanobacteria of the Azores (BACA) strain genomes.</title>
        <authorList>
            <person name="Luz R."/>
            <person name="Cordeiro R."/>
            <person name="Fonseca A."/>
            <person name="Goncalves V."/>
        </authorList>
    </citation>
    <scope>NUCLEOTIDE SEQUENCE</scope>
    <source>
        <strain evidence="3">BACA0141</strain>
    </source>
</reference>
<comment type="caution">
    <text evidence="3">The sequence shown here is derived from an EMBL/GenBank/DDBJ whole genome shotgun (WGS) entry which is preliminary data.</text>
</comment>
<dbReference type="InterPro" id="IPR019734">
    <property type="entry name" value="TPR_rpt"/>
</dbReference>
<dbReference type="Pfam" id="PF12770">
    <property type="entry name" value="CHAT"/>
    <property type="match status" value="1"/>
</dbReference>
<dbReference type="InterPro" id="IPR011990">
    <property type="entry name" value="TPR-like_helical_dom_sf"/>
</dbReference>
<dbReference type="SUPFAM" id="SSF48452">
    <property type="entry name" value="TPR-like"/>
    <property type="match status" value="4"/>
</dbReference>
<protein>
    <submittedName>
        <fullName evidence="3">CHAT domain-containing protein</fullName>
    </submittedName>
</protein>
<dbReference type="EMBL" id="JAZBJZ010000071">
    <property type="protein sequence ID" value="MEE3718287.1"/>
    <property type="molecule type" value="Genomic_DNA"/>
</dbReference>
<gene>
    <name evidence="3" type="ORF">V2H45_16225</name>
</gene>
<name>A0AAW9PVC5_9CYAN</name>
<sequence length="1124" mass="126941">MNNRDLFLFLLDVIKSIAILNDADRSHHKEVIFPLLASNTDKLVPALGKIIQWWSLETFTHGTPDRVRRIAGCCHTLGNLLHEFPLGNPRSNKQNAIACYSATLHVFTESELPRSWSAAQNDLGSAYINLAPFSENPKQEIENAIACYRSALRVDTKEERPQEWAEIQNNLGVAYSDLAAFSDSPKQAIELAISHYQASLQIRTKAAMPQTWAKTQNNLATAYSELRPFSENPKQEIENSIACYLSTLQVSTEAAMPQAWALIQNNLGLAYITLAPFSENPKQEIENSIAYYRAALRIRTEEKLPQDWAETQISLGNTLSLSELFSENPKQEIENAIVCYRAALKVCKEVEEAPWGKIQINLGNVYRKLASYSENPKQEIENAIACYHAALRVITEEERTEFFAKIHNNLGIAYKDLASYSENPKQEIENAISCLRIALRVRTEEERPQDWAATQYYLGNVYMKLALFSENPAQEIEKAIACYYYALKIRTKVKTPQVWADTQINLGAAYAFLTEYSGNPMHELEQAINCYRSALEVCLPETRSVNCLQIGKNLGNLGFAKNFPDIAIEGYTIAIAAVENLRSEAIDPNRREEILSNAIEVYANLIQVYVDRGEYDKAIEICDRSKARNLVELLTTRDLYPQCDIPPEILAELDRLRGAIATAERQLNQSVSDSQQFLSDTDGDIRSVDARSLRAQADTAARDRLVRLKQELDTLIQTEIQHQDPAFSLTQKVQPLTFDQLRDTIPSDKTVILSWYIAGNKLIAFLISRNSDQPTLFPYPYDALEQLIALLDDYIDNYRDQKQAWRDRLPDLLQQLSNILQIDRLLEAIFQLQSNCDRLILIPHRFLHILPLHALPLASQGNYLLDAFPNGIRFAPSLQVLGLAQQRQKTDLDNLLAIQNPTEDLPFTDFEVSILRRFFTPNDAVLIHTAATTEALRNSQIERSHCLHFACHGYFNFAQPERSALLLAGSQTDNNDESKCLTLLDLFQLKLQKCGLVVLSACETGLTNFNSQSDEFVGLPSGFLFAGSPSVISSLWTVDDLATSLLMVSFYRHLKAEQMPPALALKQAQNDLRLTKVELVALADRLNLDGEARTRFDSAIRKFSDDDRPYASPFYWAAFQAIGQ</sequence>
<proteinExistence type="predicted"/>
<dbReference type="Proteomes" id="UP001333818">
    <property type="component" value="Unassembled WGS sequence"/>
</dbReference>
<feature type="coiled-coil region" evidence="1">
    <location>
        <begin position="781"/>
        <end position="815"/>
    </location>
</feature>
<dbReference type="AlphaFoldDB" id="A0AAW9PVC5"/>
<dbReference type="Gene3D" id="1.25.40.10">
    <property type="entry name" value="Tetratricopeptide repeat domain"/>
    <property type="match status" value="4"/>
</dbReference>